<comment type="caution">
    <text evidence="1">The sequence shown here is derived from an EMBL/GenBank/DDBJ whole genome shotgun (WGS) entry which is preliminary data.</text>
</comment>
<evidence type="ECO:0000313" key="1">
    <source>
        <dbReference type="EMBL" id="MCV9389436.1"/>
    </source>
</evidence>
<dbReference type="Proteomes" id="UP001300692">
    <property type="component" value="Unassembled WGS sequence"/>
</dbReference>
<reference evidence="1 2" key="1">
    <citation type="submission" date="2022-10" db="EMBL/GenBank/DDBJ databases">
        <title>Comparative genomics and taxonomic characterization of three novel marine species of genus Reichenbachiella exhibiting antioxidant and polysaccharide degradation activities.</title>
        <authorList>
            <person name="Muhammad N."/>
            <person name="Lee Y.-J."/>
            <person name="Ko J."/>
            <person name="Kim S.-G."/>
        </authorList>
    </citation>
    <scope>NUCLEOTIDE SEQUENCE [LARGE SCALE GENOMIC DNA]</scope>
    <source>
        <strain evidence="1 2">ABR2-5</strain>
    </source>
</reference>
<evidence type="ECO:0000313" key="2">
    <source>
        <dbReference type="Proteomes" id="UP001300692"/>
    </source>
</evidence>
<gene>
    <name evidence="1" type="ORF">N7U62_22425</name>
</gene>
<organism evidence="1 2">
    <name type="scientific">Reichenbachiella ulvae</name>
    <dbReference type="NCBI Taxonomy" id="2980104"/>
    <lineage>
        <taxon>Bacteria</taxon>
        <taxon>Pseudomonadati</taxon>
        <taxon>Bacteroidota</taxon>
        <taxon>Cytophagia</taxon>
        <taxon>Cytophagales</taxon>
        <taxon>Reichenbachiellaceae</taxon>
        <taxon>Reichenbachiella</taxon>
    </lineage>
</organism>
<keyword evidence="2" id="KW-1185">Reference proteome</keyword>
<proteinExistence type="predicted"/>
<protein>
    <submittedName>
        <fullName evidence="1">Uncharacterized protein</fullName>
    </submittedName>
</protein>
<accession>A0ABT3D0F8</accession>
<name>A0ABT3D0F8_9BACT</name>
<dbReference type="EMBL" id="JAOYOD010000001">
    <property type="protein sequence ID" value="MCV9389436.1"/>
    <property type="molecule type" value="Genomic_DNA"/>
</dbReference>
<sequence length="157" mass="17769">MKTAIYLVLSFVLLAAPVDLSKLVYKALYSGSLEDIEVALSKLNSEEDSPLIRAYKAALYAKEADKLKGVADKVQAFKKGAMMLEEEIKAYPDNVEFRFLRLAIQEKSPAILGYQDNIEEDKQKIIENYSSLDGRLKKQISQFATRSKYLKPEDLPQ</sequence>
<dbReference type="RefSeq" id="WP_264140354.1">
    <property type="nucleotide sequence ID" value="NZ_JAOYOD010000001.1"/>
</dbReference>